<sequence>MTVATLVKESTPSYTKHDQLFKQLINTFFEEFLEAFFPEVHHYVNFQAIKPLSEEVYTDLIEGKTRRLDIIMETKLKGAETVIIVHVEPQSYVETGFHKRMFHYFSLLYNKYKKPIIPIAVFSYDGKWEENTYTMEFPFFHVLTFNFMTLHLRKKNWRDYSRLDNPVAAALLSKMGYKEEEKVHVKMEFLKMIARMEINPAKQRLIYGFFETYLKLNEEEEEELMEEIKQLKDADKILEIPISYEEKGKKIGKEIGKELGIKEVALEMLKEGASIEFIAKVTHLNKEEIKNLRETL</sequence>
<dbReference type="Proteomes" id="UP000621492">
    <property type="component" value="Unassembled WGS sequence"/>
</dbReference>
<dbReference type="InterPro" id="IPR006842">
    <property type="entry name" value="Transposase_31"/>
</dbReference>
<feature type="domain" description="Transposase (putative) YhgA-like" evidence="2">
    <location>
        <begin position="15"/>
        <end position="122"/>
    </location>
</feature>
<dbReference type="AlphaFoldDB" id="A0A9W5TZD4"/>
<dbReference type="RefSeq" id="WP_088053337.1">
    <property type="nucleotide sequence ID" value="NZ_BMJD01000027.1"/>
</dbReference>
<evidence type="ECO:0000256" key="1">
    <source>
        <dbReference type="SAM" id="Coils"/>
    </source>
</evidence>
<evidence type="ECO:0000313" key="3">
    <source>
        <dbReference type="EMBL" id="GGB50855.1"/>
    </source>
</evidence>
<accession>A0A9W5TZD4</accession>
<evidence type="ECO:0000259" key="2">
    <source>
        <dbReference type="Pfam" id="PF04754"/>
    </source>
</evidence>
<dbReference type="PANTHER" id="PTHR35586:SF1">
    <property type="entry name" value="SLL1691 PROTEIN"/>
    <property type="match status" value="1"/>
</dbReference>
<proteinExistence type="predicted"/>
<dbReference type="PANTHER" id="PTHR35586">
    <property type="entry name" value="SLL1691 PROTEIN"/>
    <property type="match status" value="1"/>
</dbReference>
<reference evidence="3" key="1">
    <citation type="journal article" date="2014" name="Int. J. Syst. Evol. Microbiol.">
        <title>Complete genome sequence of Corynebacterium casei LMG S-19264T (=DSM 44701T), isolated from a smear-ripened cheese.</title>
        <authorList>
            <consortium name="US DOE Joint Genome Institute (JGI-PGF)"/>
            <person name="Walter F."/>
            <person name="Albersmeier A."/>
            <person name="Kalinowski J."/>
            <person name="Ruckert C."/>
        </authorList>
    </citation>
    <scope>NUCLEOTIDE SEQUENCE</scope>
    <source>
        <strain evidence="3">CGMCC 1.15454</strain>
    </source>
</reference>
<keyword evidence="4" id="KW-1185">Reference proteome</keyword>
<feature type="coiled-coil region" evidence="1">
    <location>
        <begin position="210"/>
        <end position="237"/>
    </location>
</feature>
<name>A0A9W5TZD4_9BACI</name>
<evidence type="ECO:0000313" key="4">
    <source>
        <dbReference type="Proteomes" id="UP000621492"/>
    </source>
</evidence>
<dbReference type="Pfam" id="PF04754">
    <property type="entry name" value="Transposase_31"/>
    <property type="match status" value="1"/>
</dbReference>
<gene>
    <name evidence="3" type="ORF">GCM10011409_30510</name>
</gene>
<comment type="caution">
    <text evidence="3">The sequence shown here is derived from an EMBL/GenBank/DDBJ whole genome shotgun (WGS) entry which is preliminary data.</text>
</comment>
<protein>
    <submittedName>
        <fullName evidence="3">Transposase</fullName>
    </submittedName>
</protein>
<dbReference type="EMBL" id="BMJD01000027">
    <property type="protein sequence ID" value="GGB50855.1"/>
    <property type="molecule type" value="Genomic_DNA"/>
</dbReference>
<organism evidence="3 4">
    <name type="scientific">Lentibacillus populi</name>
    <dbReference type="NCBI Taxonomy" id="1827502"/>
    <lineage>
        <taxon>Bacteria</taxon>
        <taxon>Bacillati</taxon>
        <taxon>Bacillota</taxon>
        <taxon>Bacilli</taxon>
        <taxon>Bacillales</taxon>
        <taxon>Bacillaceae</taxon>
        <taxon>Lentibacillus</taxon>
    </lineage>
</organism>
<keyword evidence="1" id="KW-0175">Coiled coil</keyword>
<reference evidence="3" key="2">
    <citation type="submission" date="2020-09" db="EMBL/GenBank/DDBJ databases">
        <authorList>
            <person name="Sun Q."/>
            <person name="Zhou Y."/>
        </authorList>
    </citation>
    <scope>NUCLEOTIDE SEQUENCE</scope>
    <source>
        <strain evidence="3">CGMCC 1.15454</strain>
    </source>
</reference>